<comment type="caution">
    <text evidence="2">The sequence shown here is derived from an EMBL/GenBank/DDBJ whole genome shotgun (WGS) entry which is preliminary data.</text>
</comment>
<evidence type="ECO:0000313" key="2">
    <source>
        <dbReference type="EMBL" id="KAK0617935.1"/>
    </source>
</evidence>
<feature type="region of interest" description="Disordered" evidence="1">
    <location>
        <begin position="18"/>
        <end position="52"/>
    </location>
</feature>
<feature type="compositionally biased region" description="Low complexity" evidence="1">
    <location>
        <begin position="171"/>
        <end position="187"/>
    </location>
</feature>
<dbReference type="EMBL" id="JAULSR010000005">
    <property type="protein sequence ID" value="KAK0617935.1"/>
    <property type="molecule type" value="Genomic_DNA"/>
</dbReference>
<organism evidence="2 3">
    <name type="scientific">Bombardia bombarda</name>
    <dbReference type="NCBI Taxonomy" id="252184"/>
    <lineage>
        <taxon>Eukaryota</taxon>
        <taxon>Fungi</taxon>
        <taxon>Dikarya</taxon>
        <taxon>Ascomycota</taxon>
        <taxon>Pezizomycotina</taxon>
        <taxon>Sordariomycetes</taxon>
        <taxon>Sordariomycetidae</taxon>
        <taxon>Sordariales</taxon>
        <taxon>Lasiosphaeriaceae</taxon>
        <taxon>Bombardia</taxon>
    </lineage>
</organism>
<name>A0AA39WM50_9PEZI</name>
<reference evidence="2" key="1">
    <citation type="submission" date="2023-06" db="EMBL/GenBank/DDBJ databases">
        <title>Genome-scale phylogeny and comparative genomics of the fungal order Sordariales.</title>
        <authorList>
            <consortium name="Lawrence Berkeley National Laboratory"/>
            <person name="Hensen N."/>
            <person name="Bonometti L."/>
            <person name="Westerberg I."/>
            <person name="Brannstrom I.O."/>
            <person name="Guillou S."/>
            <person name="Cros-Aarteil S."/>
            <person name="Calhoun S."/>
            <person name="Haridas S."/>
            <person name="Kuo A."/>
            <person name="Mondo S."/>
            <person name="Pangilinan J."/>
            <person name="Riley R."/>
            <person name="LaButti K."/>
            <person name="Andreopoulos B."/>
            <person name="Lipzen A."/>
            <person name="Chen C."/>
            <person name="Yanf M."/>
            <person name="Daum C."/>
            <person name="Ng V."/>
            <person name="Clum A."/>
            <person name="Steindorff A."/>
            <person name="Ohm R."/>
            <person name="Martin F."/>
            <person name="Silar P."/>
            <person name="Natvig D."/>
            <person name="Lalanne C."/>
            <person name="Gautier V."/>
            <person name="Ament-velasquez S.L."/>
            <person name="Kruys A."/>
            <person name="Hutchinson M.I."/>
            <person name="Powell A.J."/>
            <person name="Barry K."/>
            <person name="Miller A.N."/>
            <person name="Grigoriev I.V."/>
            <person name="Debuchy R."/>
            <person name="Gladieux P."/>
            <person name="Thoren M.H."/>
            <person name="Johannesson H."/>
        </authorList>
    </citation>
    <scope>NUCLEOTIDE SEQUENCE</scope>
    <source>
        <strain evidence="2">SMH3391-2</strain>
    </source>
</reference>
<feature type="compositionally biased region" description="Low complexity" evidence="1">
    <location>
        <begin position="19"/>
        <end position="28"/>
    </location>
</feature>
<accession>A0AA39WM50</accession>
<proteinExistence type="predicted"/>
<dbReference type="AlphaFoldDB" id="A0AA39WM50"/>
<keyword evidence="3" id="KW-1185">Reference proteome</keyword>
<feature type="region of interest" description="Disordered" evidence="1">
    <location>
        <begin position="159"/>
        <end position="202"/>
    </location>
</feature>
<gene>
    <name evidence="2" type="ORF">B0T17DRAFT_316833</name>
</gene>
<feature type="compositionally biased region" description="Polar residues" evidence="1">
    <location>
        <begin position="193"/>
        <end position="202"/>
    </location>
</feature>
<sequence length="403" mass="44638">MGGLIPLMLSSGNRMSMISQQPSPVSRRSSSDLTHFTKPISPTKRSHSMPPPARISVLPHTHADWKRTISEVKRLYSAKRYRLCSAKCNDILDNIKDMTHVEPAYIIHLHFYAATSLETCARPLPLSSSLRTNLLHQARTHLDRAAPLITAAEQSVVKKTRPYSVNSSRGSSCHSPSDSLSSISSSSRAWTPETATSSPTNSICSFDDLAAKSSSRTTPSAKRASKKVSFSLPKPTPIQITGPIVRPDSPTLGFDDEYFQSAAARPELPAPPKPLFQEIEIPLQTVSEEEEDVNELTAEDNACFFIARSVDRYCDHLSGLRVQLARHSAHLDQMLAAKAIPRVLDAETTPCGGSRTSLGEDLRTLERQARIERLRSNGWQRKRFDARRYEELCETVLAEMSSS</sequence>
<evidence type="ECO:0000256" key="1">
    <source>
        <dbReference type="SAM" id="MobiDB-lite"/>
    </source>
</evidence>
<protein>
    <submittedName>
        <fullName evidence="2">Uncharacterized protein</fullName>
    </submittedName>
</protein>
<dbReference type="Proteomes" id="UP001174934">
    <property type="component" value="Unassembled WGS sequence"/>
</dbReference>
<evidence type="ECO:0000313" key="3">
    <source>
        <dbReference type="Proteomes" id="UP001174934"/>
    </source>
</evidence>